<evidence type="ECO:0000313" key="3">
    <source>
        <dbReference type="Proteomes" id="UP000008694"/>
    </source>
</evidence>
<proteinExistence type="predicted"/>
<organism evidence="3">
    <name type="scientific">Arabidopsis lyrata subsp. lyrata</name>
    <name type="common">Lyre-leaved rock-cress</name>
    <dbReference type="NCBI Taxonomy" id="81972"/>
    <lineage>
        <taxon>Eukaryota</taxon>
        <taxon>Viridiplantae</taxon>
        <taxon>Streptophyta</taxon>
        <taxon>Embryophyta</taxon>
        <taxon>Tracheophyta</taxon>
        <taxon>Spermatophyta</taxon>
        <taxon>Magnoliopsida</taxon>
        <taxon>eudicotyledons</taxon>
        <taxon>Gunneridae</taxon>
        <taxon>Pentapetalae</taxon>
        <taxon>rosids</taxon>
        <taxon>malvids</taxon>
        <taxon>Brassicales</taxon>
        <taxon>Brassicaceae</taxon>
        <taxon>Camelineae</taxon>
        <taxon>Arabidopsis</taxon>
    </lineage>
</organism>
<accession>D7KQ20</accession>
<dbReference type="HOGENOM" id="CLU_1333553_0_0_1"/>
<gene>
    <name evidence="2" type="ORF">ARALYDRAFT_337783</name>
</gene>
<dbReference type="STRING" id="81972.D7KQ20"/>
<sequence>MAQGETSTEIVPLATKKSKASESQCDASPQRVNLSKEAAMEEPMDATTAANGDNEEVEDKNAEGEEKTEENPRETETMATEEEPEQIKATDRDQEHHGEKLDVDERRSNYHEAHDEKESINVARCVLTSDSSARKFSPATTQCKFEYYYIDASKGFVLIGRHPTAYSVWDPKTNNQYRLPRVPFSFKEFTIALIIEDSPVNGYSLA</sequence>
<dbReference type="Proteomes" id="UP000008694">
    <property type="component" value="Unassembled WGS sequence"/>
</dbReference>
<name>D7KQ20_ARALL</name>
<dbReference type="AlphaFoldDB" id="D7KQ20"/>
<protein>
    <submittedName>
        <fullName evidence="2">Predicted protein</fullName>
    </submittedName>
</protein>
<feature type="compositionally biased region" description="Polar residues" evidence="1">
    <location>
        <begin position="21"/>
        <end position="33"/>
    </location>
</feature>
<feature type="compositionally biased region" description="Basic and acidic residues" evidence="1">
    <location>
        <begin position="59"/>
        <end position="76"/>
    </location>
</feature>
<feature type="compositionally biased region" description="Basic and acidic residues" evidence="1">
    <location>
        <begin position="85"/>
        <end position="115"/>
    </location>
</feature>
<evidence type="ECO:0000313" key="2">
    <source>
        <dbReference type="EMBL" id="EFH68185.1"/>
    </source>
</evidence>
<feature type="region of interest" description="Disordered" evidence="1">
    <location>
        <begin position="1"/>
        <end position="115"/>
    </location>
</feature>
<dbReference type="Gramene" id="fgenesh1_pg.C_scaffold_1004348">
    <property type="protein sequence ID" value="fgenesh1_pg.C_scaffold_1004348"/>
    <property type="gene ID" value="fgenesh1_pg.C_scaffold_1004348"/>
</dbReference>
<reference evidence="3" key="1">
    <citation type="journal article" date="2011" name="Nat. Genet.">
        <title>The Arabidopsis lyrata genome sequence and the basis of rapid genome size change.</title>
        <authorList>
            <person name="Hu T.T."/>
            <person name="Pattyn P."/>
            <person name="Bakker E.G."/>
            <person name="Cao J."/>
            <person name="Cheng J.-F."/>
            <person name="Clark R.M."/>
            <person name="Fahlgren N."/>
            <person name="Fawcett J.A."/>
            <person name="Grimwood J."/>
            <person name="Gundlach H."/>
            <person name="Haberer G."/>
            <person name="Hollister J.D."/>
            <person name="Ossowski S."/>
            <person name="Ottilar R.P."/>
            <person name="Salamov A.A."/>
            <person name="Schneeberger K."/>
            <person name="Spannagl M."/>
            <person name="Wang X."/>
            <person name="Yang L."/>
            <person name="Nasrallah M.E."/>
            <person name="Bergelson J."/>
            <person name="Carrington J.C."/>
            <person name="Gaut B.S."/>
            <person name="Schmutz J."/>
            <person name="Mayer K.F.X."/>
            <person name="Van de Peer Y."/>
            <person name="Grigoriev I.V."/>
            <person name="Nordborg M."/>
            <person name="Weigel D."/>
            <person name="Guo Y.-L."/>
        </authorList>
    </citation>
    <scope>NUCLEOTIDE SEQUENCE [LARGE SCALE GENOMIC DNA]</scope>
    <source>
        <strain evidence="3">cv. MN47</strain>
    </source>
</reference>
<dbReference type="EMBL" id="GL348713">
    <property type="protein sequence ID" value="EFH68185.1"/>
    <property type="molecule type" value="Genomic_DNA"/>
</dbReference>
<evidence type="ECO:0000256" key="1">
    <source>
        <dbReference type="SAM" id="MobiDB-lite"/>
    </source>
</evidence>
<keyword evidence="3" id="KW-1185">Reference proteome</keyword>